<reference evidence="2" key="1">
    <citation type="journal article" date="2019" name="bioRxiv">
        <title>The Genome of the Zebra Mussel, Dreissena polymorpha: A Resource for Invasive Species Research.</title>
        <authorList>
            <person name="McCartney M.A."/>
            <person name="Auch B."/>
            <person name="Kono T."/>
            <person name="Mallez S."/>
            <person name="Zhang Y."/>
            <person name="Obille A."/>
            <person name="Becker A."/>
            <person name="Abrahante J.E."/>
            <person name="Garbe J."/>
            <person name="Badalamenti J.P."/>
            <person name="Herman A."/>
            <person name="Mangelson H."/>
            <person name="Liachko I."/>
            <person name="Sullivan S."/>
            <person name="Sone E.D."/>
            <person name="Koren S."/>
            <person name="Silverstein K.A.T."/>
            <person name="Beckman K.B."/>
            <person name="Gohl D.M."/>
        </authorList>
    </citation>
    <scope>NUCLEOTIDE SEQUENCE</scope>
    <source>
        <strain evidence="2">Duluth1</strain>
        <tissue evidence="2">Whole animal</tissue>
    </source>
</reference>
<organism evidence="2 3">
    <name type="scientific">Dreissena polymorpha</name>
    <name type="common">Zebra mussel</name>
    <name type="synonym">Mytilus polymorpha</name>
    <dbReference type="NCBI Taxonomy" id="45954"/>
    <lineage>
        <taxon>Eukaryota</taxon>
        <taxon>Metazoa</taxon>
        <taxon>Spiralia</taxon>
        <taxon>Lophotrochozoa</taxon>
        <taxon>Mollusca</taxon>
        <taxon>Bivalvia</taxon>
        <taxon>Autobranchia</taxon>
        <taxon>Heteroconchia</taxon>
        <taxon>Euheterodonta</taxon>
        <taxon>Imparidentia</taxon>
        <taxon>Neoheterodontei</taxon>
        <taxon>Myida</taxon>
        <taxon>Dreissenoidea</taxon>
        <taxon>Dreissenidae</taxon>
        <taxon>Dreissena</taxon>
    </lineage>
</organism>
<dbReference type="Pfam" id="PF10166">
    <property type="entry name" value="DUF2368"/>
    <property type="match status" value="1"/>
</dbReference>
<dbReference type="InterPro" id="IPR019319">
    <property type="entry name" value="Plg-R(KT)"/>
</dbReference>
<dbReference type="EMBL" id="JAIWYP010000016">
    <property type="protein sequence ID" value="KAH3697213.1"/>
    <property type="molecule type" value="Genomic_DNA"/>
</dbReference>
<accession>A0A9D3YB13</accession>
<feature type="transmembrane region" description="Helical" evidence="1">
    <location>
        <begin position="123"/>
        <end position="142"/>
    </location>
</feature>
<evidence type="ECO:0000313" key="2">
    <source>
        <dbReference type="EMBL" id="KAH3697213.1"/>
    </source>
</evidence>
<evidence type="ECO:0000313" key="3">
    <source>
        <dbReference type="Proteomes" id="UP000828390"/>
    </source>
</evidence>
<dbReference type="GO" id="GO:0005886">
    <property type="term" value="C:plasma membrane"/>
    <property type="evidence" value="ECO:0007669"/>
    <property type="project" value="InterPro"/>
</dbReference>
<sequence length="183" mass="21035">MFRGWGKNQGCTQKFSTGGGQLGKVQEAFQFRETILLSVSSCQNMGSVIGKTMEENFKKQQEFMEKNQEVMLDRQIQMQNQMRERQAAMMVARSRDMLNWWGAFYVTVAFFGIVGFLKTKKPVPLIPLLPFSFIVGYQYDLAYGNKMQRCREEAERVMAEEGSYIELPRGLPTVQSIDAARNQ</sequence>
<dbReference type="PANTHER" id="PTHR13411">
    <property type="entry name" value="PLASMINOGEN RECEPTOR (KT)"/>
    <property type="match status" value="1"/>
</dbReference>
<gene>
    <name evidence="2" type="ORF">DPMN_084703</name>
</gene>
<keyword evidence="1" id="KW-0472">Membrane</keyword>
<evidence type="ECO:0000256" key="1">
    <source>
        <dbReference type="SAM" id="Phobius"/>
    </source>
</evidence>
<evidence type="ECO:0008006" key="4">
    <source>
        <dbReference type="Google" id="ProtNLM"/>
    </source>
</evidence>
<keyword evidence="3" id="KW-1185">Reference proteome</keyword>
<keyword evidence="1" id="KW-0812">Transmembrane</keyword>
<dbReference type="Proteomes" id="UP000828390">
    <property type="component" value="Unassembled WGS sequence"/>
</dbReference>
<keyword evidence="1" id="KW-1133">Transmembrane helix</keyword>
<name>A0A9D3YB13_DREPO</name>
<feature type="transmembrane region" description="Helical" evidence="1">
    <location>
        <begin position="98"/>
        <end position="117"/>
    </location>
</feature>
<proteinExistence type="predicted"/>
<dbReference type="PANTHER" id="PTHR13411:SF6">
    <property type="entry name" value="PLASMINOGEN RECEPTOR (KT)"/>
    <property type="match status" value="1"/>
</dbReference>
<protein>
    <recommendedName>
        <fullName evidence="4">Plasminogen receptor (KT)</fullName>
    </recommendedName>
</protein>
<reference evidence="2" key="2">
    <citation type="submission" date="2020-11" db="EMBL/GenBank/DDBJ databases">
        <authorList>
            <person name="McCartney M.A."/>
            <person name="Auch B."/>
            <person name="Kono T."/>
            <person name="Mallez S."/>
            <person name="Becker A."/>
            <person name="Gohl D.M."/>
            <person name="Silverstein K.A.T."/>
            <person name="Koren S."/>
            <person name="Bechman K.B."/>
            <person name="Herman A."/>
            <person name="Abrahante J.E."/>
            <person name="Garbe J."/>
        </authorList>
    </citation>
    <scope>NUCLEOTIDE SEQUENCE</scope>
    <source>
        <strain evidence="2">Duluth1</strain>
        <tissue evidence="2">Whole animal</tissue>
    </source>
</reference>
<comment type="caution">
    <text evidence="2">The sequence shown here is derived from an EMBL/GenBank/DDBJ whole genome shotgun (WGS) entry which is preliminary data.</text>
</comment>
<dbReference type="AlphaFoldDB" id="A0A9D3YB13"/>